<protein>
    <recommendedName>
        <fullName evidence="3">Retrotransposon gag domain-containing protein</fullName>
    </recommendedName>
</protein>
<feature type="domain" description="Retrotransposon gag" evidence="3">
    <location>
        <begin position="156"/>
        <end position="247"/>
    </location>
</feature>
<evidence type="ECO:0000313" key="5">
    <source>
        <dbReference type="Proteomes" id="UP000694621"/>
    </source>
</evidence>
<evidence type="ECO:0000313" key="4">
    <source>
        <dbReference type="Ensembl" id="ENSAMXP00005020139.1"/>
    </source>
</evidence>
<dbReference type="Ensembl" id="ENSAMXT00005022258.1">
    <property type="protein sequence ID" value="ENSAMXP00005020139.1"/>
    <property type="gene ID" value="ENSAMXG00005010435.1"/>
</dbReference>
<feature type="coiled-coil region" evidence="1">
    <location>
        <begin position="64"/>
        <end position="91"/>
    </location>
</feature>
<evidence type="ECO:0000256" key="1">
    <source>
        <dbReference type="SAM" id="Coils"/>
    </source>
</evidence>
<sequence>WRSEIIQRLQSFLTARGGSNPGSPRSHGSSPAWCSVPHLLLSSPHTSAEKSALQQAITAQGSRLGKHEEALTQLSQRMQELTLAVQQLVETPKAEANLPPIPAQPLPSASSEVMLPAPVRFGGEPGGCRGFLLQCSLVFQQAPSRFPTEAAKVAYIMSLLSDRALAWGTALWESGSPECATISDFTAAMRRTFDSPVRGAEAASALLNMRQGSLSVAYYTISFRTWAAESGWNAEALMAVYQQGLNDDLKDLLATRDPPESLEDLYQTTIKLDNRLRERRRLSRKSQRASTLGDATPRPRPIATTDSCEPMQIGHARLSPQEARQRRKEGRYMYCGELGHVLAHCPTRPVKGQAYPQ</sequence>
<evidence type="ECO:0000259" key="3">
    <source>
        <dbReference type="Pfam" id="PF03732"/>
    </source>
</evidence>
<name>A0A8B9JE09_ASTMX</name>
<dbReference type="Proteomes" id="UP000694621">
    <property type="component" value="Unplaced"/>
</dbReference>
<proteinExistence type="predicted"/>
<dbReference type="InterPro" id="IPR032567">
    <property type="entry name" value="RTL1-rel"/>
</dbReference>
<feature type="region of interest" description="Disordered" evidence="2">
    <location>
        <begin position="279"/>
        <end position="306"/>
    </location>
</feature>
<evidence type="ECO:0000256" key="2">
    <source>
        <dbReference type="SAM" id="MobiDB-lite"/>
    </source>
</evidence>
<dbReference type="Pfam" id="PF03732">
    <property type="entry name" value="Retrotrans_gag"/>
    <property type="match status" value="1"/>
</dbReference>
<dbReference type="AlphaFoldDB" id="A0A8B9JE09"/>
<dbReference type="PANTHER" id="PTHR15503:SF22">
    <property type="entry name" value="TRANSPOSON TY3-I GAG POLYPROTEIN"/>
    <property type="match status" value="1"/>
</dbReference>
<dbReference type="InterPro" id="IPR005162">
    <property type="entry name" value="Retrotrans_gag_dom"/>
</dbReference>
<keyword evidence="1" id="KW-0175">Coiled coil</keyword>
<accession>A0A8B9JE09</accession>
<reference evidence="4" key="1">
    <citation type="submission" date="2025-08" db="UniProtKB">
        <authorList>
            <consortium name="Ensembl"/>
        </authorList>
    </citation>
    <scope>IDENTIFICATION</scope>
</reference>
<organism evidence="4 5">
    <name type="scientific">Astyanax mexicanus</name>
    <name type="common">Blind cave fish</name>
    <name type="synonym">Astyanax fasciatus mexicanus</name>
    <dbReference type="NCBI Taxonomy" id="7994"/>
    <lineage>
        <taxon>Eukaryota</taxon>
        <taxon>Metazoa</taxon>
        <taxon>Chordata</taxon>
        <taxon>Craniata</taxon>
        <taxon>Vertebrata</taxon>
        <taxon>Euteleostomi</taxon>
        <taxon>Actinopterygii</taxon>
        <taxon>Neopterygii</taxon>
        <taxon>Teleostei</taxon>
        <taxon>Ostariophysi</taxon>
        <taxon>Characiformes</taxon>
        <taxon>Characoidei</taxon>
        <taxon>Acestrorhamphidae</taxon>
        <taxon>Acestrorhamphinae</taxon>
        <taxon>Astyanax</taxon>
    </lineage>
</organism>
<dbReference type="PANTHER" id="PTHR15503">
    <property type="entry name" value="LDOC1 RELATED"/>
    <property type="match status" value="1"/>
</dbReference>